<gene>
    <name evidence="2" type="ORF">HUJ06_002917</name>
</gene>
<accession>A0A822ZIJ4</accession>
<keyword evidence="3" id="KW-1185">Reference proteome</keyword>
<feature type="transmembrane region" description="Helical" evidence="1">
    <location>
        <begin position="12"/>
        <end position="29"/>
    </location>
</feature>
<dbReference type="Proteomes" id="UP000607653">
    <property type="component" value="Unassembled WGS sequence"/>
</dbReference>
<keyword evidence="1" id="KW-0472">Membrane</keyword>
<organism evidence="2 3">
    <name type="scientific">Nelumbo nucifera</name>
    <name type="common">Sacred lotus</name>
    <dbReference type="NCBI Taxonomy" id="4432"/>
    <lineage>
        <taxon>Eukaryota</taxon>
        <taxon>Viridiplantae</taxon>
        <taxon>Streptophyta</taxon>
        <taxon>Embryophyta</taxon>
        <taxon>Tracheophyta</taxon>
        <taxon>Spermatophyta</taxon>
        <taxon>Magnoliopsida</taxon>
        <taxon>Proteales</taxon>
        <taxon>Nelumbonaceae</taxon>
        <taxon>Nelumbo</taxon>
    </lineage>
</organism>
<sequence>MKIFTRWLFMRSSLLLSPEVWVGMVVLLIRSPCSDFLEKLQRDITQSMRGISID</sequence>
<protein>
    <submittedName>
        <fullName evidence="2">Uncharacterized protein</fullName>
    </submittedName>
</protein>
<proteinExistence type="predicted"/>
<dbReference type="AlphaFoldDB" id="A0A822ZIJ4"/>
<evidence type="ECO:0000313" key="2">
    <source>
        <dbReference type="EMBL" id="DAD44687.1"/>
    </source>
</evidence>
<comment type="caution">
    <text evidence="2">The sequence shown here is derived from an EMBL/GenBank/DDBJ whole genome shotgun (WGS) entry which is preliminary data.</text>
</comment>
<keyword evidence="1" id="KW-1133">Transmembrane helix</keyword>
<name>A0A822ZIJ4_NELNU</name>
<dbReference type="EMBL" id="DUZY01000007">
    <property type="protein sequence ID" value="DAD44687.1"/>
    <property type="molecule type" value="Genomic_DNA"/>
</dbReference>
<keyword evidence="1" id="KW-0812">Transmembrane</keyword>
<evidence type="ECO:0000313" key="3">
    <source>
        <dbReference type="Proteomes" id="UP000607653"/>
    </source>
</evidence>
<reference evidence="2 3" key="1">
    <citation type="journal article" date="2020" name="Mol. Biol. Evol.">
        <title>Distinct Expression and Methylation Patterns for Genes with Different Fates following a Single Whole-Genome Duplication in Flowering Plants.</title>
        <authorList>
            <person name="Shi T."/>
            <person name="Rahmani R.S."/>
            <person name="Gugger P.F."/>
            <person name="Wang M."/>
            <person name="Li H."/>
            <person name="Zhang Y."/>
            <person name="Li Z."/>
            <person name="Wang Q."/>
            <person name="Van de Peer Y."/>
            <person name="Marchal K."/>
            <person name="Chen J."/>
        </authorList>
    </citation>
    <scope>NUCLEOTIDE SEQUENCE [LARGE SCALE GENOMIC DNA]</scope>
    <source>
        <tissue evidence="2">Leaf</tissue>
    </source>
</reference>
<evidence type="ECO:0000256" key="1">
    <source>
        <dbReference type="SAM" id="Phobius"/>
    </source>
</evidence>